<dbReference type="GO" id="GO:0071111">
    <property type="term" value="F:cyclic-guanylate-specific phosphodiesterase activity"/>
    <property type="evidence" value="ECO:0007669"/>
    <property type="project" value="InterPro"/>
</dbReference>
<evidence type="ECO:0000259" key="2">
    <source>
        <dbReference type="PROSITE" id="PS50883"/>
    </source>
</evidence>
<dbReference type="InterPro" id="IPR043128">
    <property type="entry name" value="Rev_trsase/Diguanyl_cyclase"/>
</dbReference>
<dbReference type="InterPro" id="IPR035919">
    <property type="entry name" value="EAL_sf"/>
</dbReference>
<gene>
    <name evidence="3" type="ORF">soil367_12875</name>
</gene>
<dbReference type="Pfam" id="PF00563">
    <property type="entry name" value="EAL"/>
    <property type="match status" value="1"/>
</dbReference>
<dbReference type="SUPFAM" id="SSF55781">
    <property type="entry name" value="GAF domain-like"/>
    <property type="match status" value="1"/>
</dbReference>
<name>A0A4P7XJ25_9ALTE</name>
<dbReference type="SMART" id="SM00052">
    <property type="entry name" value="EAL"/>
    <property type="match status" value="1"/>
</dbReference>
<dbReference type="InterPro" id="IPR029016">
    <property type="entry name" value="GAF-like_dom_sf"/>
</dbReference>
<dbReference type="Pfam" id="PF01590">
    <property type="entry name" value="GAF"/>
    <property type="match status" value="1"/>
</dbReference>
<dbReference type="EMBL" id="CP031093">
    <property type="protein sequence ID" value="QCF26753.1"/>
    <property type="molecule type" value="Genomic_DNA"/>
</dbReference>
<dbReference type="Gene3D" id="3.30.450.40">
    <property type="match status" value="1"/>
</dbReference>
<dbReference type="PANTHER" id="PTHR33121:SF19">
    <property type="entry name" value="CYCLIC DI-GMP PHOSPHODIESTERASE PA2567"/>
    <property type="match status" value="1"/>
</dbReference>
<dbReference type="PROSITE" id="PS50883">
    <property type="entry name" value="EAL"/>
    <property type="match status" value="1"/>
</dbReference>
<protein>
    <submittedName>
        <fullName evidence="3">EAL domain-containing protein</fullName>
    </submittedName>
</protein>
<evidence type="ECO:0000256" key="1">
    <source>
        <dbReference type="SAM" id="MobiDB-lite"/>
    </source>
</evidence>
<evidence type="ECO:0000313" key="4">
    <source>
        <dbReference type="Proteomes" id="UP000298049"/>
    </source>
</evidence>
<sequence>MIDHEQSRLYALRQLNLLDTPPSESFDRITRMASQFFRLPIAAVSLTDANRQWFKSRVGVDHTEIPRFGACCGEVCDSNDTLVVNDLLASPRYSSSHLAKTGIRFYAGAPLVTRDGYTLGAMCVLGTEPREASEQELAVLRDLAAMVMAQVELRHALGRTDPLTGLPNRSQFAEDLEDMARDNPDSSRVALLTELVDVSKLGSLRRVMGPNYLDSLARAAAQQLSAILKPGTHLYHLSPWQYVHVVEVEDGFDPIRESLRVRAELADLNTQAISSVMIDPVVGVAPFAMGSVTPEDVLRMAHSACQDARESESGAGLYSAALDASYQRRFALLNDFSAALGSPDQLRLVYQPRVIVPEGHCRGAEALLRWHHPSLGEVSPAEFIPLLENSPLARPLTEWVVQAAIKQAEAWRDRGIDLCISVNVSAANLEEEDFAARILSRMALAGLPYSAIELELTESALISNSNAARGQLDALVEAGIEIAIDDFGTGYSSLFYLQQIPAHVVKIDRSFVSHLDTDARGRVLVKSMISMAHDLGYRVVGEGVETHAAYSILAEMGCDEVQGYLLAKPLEIDVFENWLQQSPWGQRQREDQTALPRGPSSAKRLPQPAATGRAAVGRH</sequence>
<dbReference type="InterPro" id="IPR000160">
    <property type="entry name" value="GGDEF_dom"/>
</dbReference>
<dbReference type="SUPFAM" id="SSF55073">
    <property type="entry name" value="Nucleotide cyclase"/>
    <property type="match status" value="1"/>
</dbReference>
<dbReference type="AlphaFoldDB" id="A0A4P7XJ25"/>
<proteinExistence type="predicted"/>
<dbReference type="Pfam" id="PF00990">
    <property type="entry name" value="GGDEF"/>
    <property type="match status" value="1"/>
</dbReference>
<dbReference type="Gene3D" id="3.30.70.270">
    <property type="match status" value="1"/>
</dbReference>
<dbReference type="InterPro" id="IPR050706">
    <property type="entry name" value="Cyclic-di-GMP_PDE-like"/>
</dbReference>
<organism evidence="3 4">
    <name type="scientific">Hydrocarboniclastica marina</name>
    <dbReference type="NCBI Taxonomy" id="2259620"/>
    <lineage>
        <taxon>Bacteria</taxon>
        <taxon>Pseudomonadati</taxon>
        <taxon>Pseudomonadota</taxon>
        <taxon>Gammaproteobacteria</taxon>
        <taxon>Alteromonadales</taxon>
        <taxon>Alteromonadaceae</taxon>
        <taxon>Hydrocarboniclastica</taxon>
    </lineage>
</organism>
<feature type="domain" description="EAL" evidence="2">
    <location>
        <begin position="329"/>
        <end position="583"/>
    </location>
</feature>
<accession>A0A4P7XJ25</accession>
<evidence type="ECO:0000313" key="3">
    <source>
        <dbReference type="EMBL" id="QCF26753.1"/>
    </source>
</evidence>
<dbReference type="SMART" id="SM00267">
    <property type="entry name" value="GGDEF"/>
    <property type="match status" value="1"/>
</dbReference>
<dbReference type="PANTHER" id="PTHR33121">
    <property type="entry name" value="CYCLIC DI-GMP PHOSPHODIESTERASE PDEF"/>
    <property type="match status" value="1"/>
</dbReference>
<dbReference type="CDD" id="cd01948">
    <property type="entry name" value="EAL"/>
    <property type="match status" value="1"/>
</dbReference>
<dbReference type="Proteomes" id="UP000298049">
    <property type="component" value="Chromosome"/>
</dbReference>
<reference evidence="3 4" key="1">
    <citation type="submission" date="2018-07" db="EMBL/GenBank/DDBJ databases">
        <title>Marsedoiliclastica nanhaica gen. nov. sp. nov., a novel marine hydrocarbonoclastic bacterium isolated from an in-situ enriched hydrocarbon-degrading consortium in deep-sea sediment.</title>
        <authorList>
            <person name="Dong C."/>
            <person name="Ma T."/>
            <person name="Liu R."/>
            <person name="Shao Z."/>
        </authorList>
    </citation>
    <scope>NUCLEOTIDE SEQUENCE [LARGE SCALE GENOMIC DNA]</scope>
    <source>
        <strain evidence="4">soil36-7</strain>
    </source>
</reference>
<dbReference type="RefSeq" id="WP_136549457.1">
    <property type="nucleotide sequence ID" value="NZ_CP031093.1"/>
</dbReference>
<keyword evidence="4" id="KW-1185">Reference proteome</keyword>
<dbReference type="Gene3D" id="3.20.20.450">
    <property type="entry name" value="EAL domain"/>
    <property type="match status" value="1"/>
</dbReference>
<dbReference type="InterPro" id="IPR001633">
    <property type="entry name" value="EAL_dom"/>
</dbReference>
<dbReference type="SMART" id="SM00065">
    <property type="entry name" value="GAF"/>
    <property type="match status" value="1"/>
</dbReference>
<dbReference type="SUPFAM" id="SSF141868">
    <property type="entry name" value="EAL domain-like"/>
    <property type="match status" value="1"/>
</dbReference>
<dbReference type="InterPro" id="IPR003018">
    <property type="entry name" value="GAF"/>
</dbReference>
<feature type="region of interest" description="Disordered" evidence="1">
    <location>
        <begin position="584"/>
        <end position="619"/>
    </location>
</feature>
<dbReference type="OrthoDB" id="9804951at2"/>
<dbReference type="InterPro" id="IPR029787">
    <property type="entry name" value="Nucleotide_cyclase"/>
</dbReference>
<dbReference type="KEGG" id="hmi:soil367_12875"/>